<accession>A0A816HMF5</accession>
<evidence type="ECO:0000313" key="3">
    <source>
        <dbReference type="Proteomes" id="UP000663828"/>
    </source>
</evidence>
<dbReference type="Gene3D" id="2.60.40.10">
    <property type="entry name" value="Immunoglobulins"/>
    <property type="match status" value="1"/>
</dbReference>
<evidence type="ECO:0000313" key="2">
    <source>
        <dbReference type="EMBL" id="CAF1690260.1"/>
    </source>
</evidence>
<organism evidence="2 3">
    <name type="scientific">Adineta ricciae</name>
    <name type="common">Rotifer</name>
    <dbReference type="NCBI Taxonomy" id="249248"/>
    <lineage>
        <taxon>Eukaryota</taxon>
        <taxon>Metazoa</taxon>
        <taxon>Spiralia</taxon>
        <taxon>Gnathifera</taxon>
        <taxon>Rotifera</taxon>
        <taxon>Eurotatoria</taxon>
        <taxon>Bdelloidea</taxon>
        <taxon>Adinetida</taxon>
        <taxon>Adinetidae</taxon>
        <taxon>Adineta</taxon>
    </lineage>
</organism>
<keyword evidence="3" id="KW-1185">Reference proteome</keyword>
<dbReference type="EMBL" id="CAJNOR010020131">
    <property type="protein sequence ID" value="CAF1690260.1"/>
    <property type="molecule type" value="Genomic_DNA"/>
</dbReference>
<feature type="non-terminal residue" evidence="2">
    <location>
        <position position="48"/>
    </location>
</feature>
<dbReference type="InterPro" id="IPR036179">
    <property type="entry name" value="Ig-like_dom_sf"/>
</dbReference>
<dbReference type="AlphaFoldDB" id="A0A816HMF5"/>
<feature type="domain" description="Ig-like" evidence="1">
    <location>
        <begin position="2"/>
        <end position="48"/>
    </location>
</feature>
<feature type="non-terminal residue" evidence="2">
    <location>
        <position position="1"/>
    </location>
</feature>
<dbReference type="SUPFAM" id="SSF48726">
    <property type="entry name" value="Immunoglobulin"/>
    <property type="match status" value="1"/>
</dbReference>
<sequence length="48" mass="5516">PPRFLSYYPIEGSVSYAENTTMNLSCRAFAIPSANITWIYRDNNKQSK</sequence>
<evidence type="ECO:0000259" key="1">
    <source>
        <dbReference type="PROSITE" id="PS50835"/>
    </source>
</evidence>
<name>A0A816HMF5_ADIRI</name>
<comment type="caution">
    <text evidence="2">The sequence shown here is derived from an EMBL/GenBank/DDBJ whole genome shotgun (WGS) entry which is preliminary data.</text>
</comment>
<dbReference type="PROSITE" id="PS50835">
    <property type="entry name" value="IG_LIKE"/>
    <property type="match status" value="1"/>
</dbReference>
<protein>
    <recommendedName>
        <fullName evidence="1">Ig-like domain-containing protein</fullName>
    </recommendedName>
</protein>
<proteinExistence type="predicted"/>
<dbReference type="InterPro" id="IPR007110">
    <property type="entry name" value="Ig-like_dom"/>
</dbReference>
<dbReference type="InterPro" id="IPR013783">
    <property type="entry name" value="Ig-like_fold"/>
</dbReference>
<dbReference type="Proteomes" id="UP000663828">
    <property type="component" value="Unassembled WGS sequence"/>
</dbReference>
<gene>
    <name evidence="2" type="ORF">XAT740_LOCUS63664</name>
</gene>
<reference evidence="2" key="1">
    <citation type="submission" date="2021-02" db="EMBL/GenBank/DDBJ databases">
        <authorList>
            <person name="Nowell W R."/>
        </authorList>
    </citation>
    <scope>NUCLEOTIDE SEQUENCE</scope>
</reference>